<protein>
    <recommendedName>
        <fullName evidence="1">Apple domain-containing protein</fullName>
    </recommendedName>
</protein>
<evidence type="ECO:0000313" key="2">
    <source>
        <dbReference type="EMBL" id="CAD7282545.1"/>
    </source>
</evidence>
<feature type="non-terminal residue" evidence="2">
    <location>
        <position position="553"/>
    </location>
</feature>
<dbReference type="AlphaFoldDB" id="A0A7R9BYN3"/>
<feature type="domain" description="Apple" evidence="1">
    <location>
        <begin position="403"/>
        <end position="428"/>
    </location>
</feature>
<dbReference type="Pfam" id="PF14295">
    <property type="entry name" value="PAN_4"/>
    <property type="match status" value="2"/>
</dbReference>
<evidence type="ECO:0000259" key="1">
    <source>
        <dbReference type="Pfam" id="PF14295"/>
    </source>
</evidence>
<feature type="non-terminal residue" evidence="2">
    <location>
        <position position="1"/>
    </location>
</feature>
<organism evidence="2">
    <name type="scientific">Notodromas monacha</name>
    <dbReference type="NCBI Taxonomy" id="399045"/>
    <lineage>
        <taxon>Eukaryota</taxon>
        <taxon>Metazoa</taxon>
        <taxon>Ecdysozoa</taxon>
        <taxon>Arthropoda</taxon>
        <taxon>Crustacea</taxon>
        <taxon>Oligostraca</taxon>
        <taxon>Ostracoda</taxon>
        <taxon>Podocopa</taxon>
        <taxon>Podocopida</taxon>
        <taxon>Cypridocopina</taxon>
        <taxon>Cypridoidea</taxon>
        <taxon>Cyprididae</taxon>
        <taxon>Notodromas</taxon>
    </lineage>
</organism>
<dbReference type="Proteomes" id="UP000678499">
    <property type="component" value="Unassembled WGS sequence"/>
</dbReference>
<dbReference type="InterPro" id="IPR003609">
    <property type="entry name" value="Pan_app"/>
</dbReference>
<keyword evidence="3" id="KW-1185">Reference proteome</keyword>
<accession>A0A7R9BYN3</accession>
<evidence type="ECO:0000313" key="3">
    <source>
        <dbReference type="Proteomes" id="UP000678499"/>
    </source>
</evidence>
<dbReference type="EMBL" id="OA885994">
    <property type="protein sequence ID" value="CAD7282545.1"/>
    <property type="molecule type" value="Genomic_DNA"/>
</dbReference>
<reference evidence="2" key="1">
    <citation type="submission" date="2020-11" db="EMBL/GenBank/DDBJ databases">
        <authorList>
            <person name="Tran Van P."/>
        </authorList>
    </citation>
    <scope>NUCLEOTIDE SEQUENCE</scope>
</reference>
<dbReference type="EMBL" id="CAJPEX010003957">
    <property type="protein sequence ID" value="CAG0922697.1"/>
    <property type="molecule type" value="Genomic_DNA"/>
</dbReference>
<name>A0A7R9BYN3_9CRUS</name>
<sequence>FEPQSPDRLSAFKQQTPLGQFINSAKDVIVDSAEDCALECGRTEFCTSFSVTPITESSQKKSILCRIPDPKDTYWKENNATTLYFEPVLTRMRGVNLATDGNLYLVTFAPDELITTSDHMKKCEFFAGVLAPMYPRKRAAAIEAMTVKAYPASMADQPAAAEIPPGFTQAEDGRYYKIVTSASGMSQHSGELKLVPNASDPEQVWSTSSAIPSPVTASHCITLNKDTANGDPFWNAVDCSSTLITSYVCEASPPYFQIPSTKRWFRISLYPKVIPVGHMSAGWLCQRDGGTLAPTYGPTGLPTLTNALSWVIEKTDLRLYACGANLQNGSWTMCGAATLVAVKAAVNENGGIALDDLEATLRKNAKLILKSLRGKLGYNKKRSPHHLSGFQKQHQSGQFINSAQDIIVDSAGDCALVCGRTESCTSFSVTPFETLQKKGILCRIPPPTDTYWKENNETTLYFEPPLPNLSEVQLATDGNFYKVTHADDELLISSDHMKKCDFFNGVLAPVYPRKRAAAIEAMNVKAYPVSLIDGWWISAVGFGTADGKLFMPT</sequence>
<gene>
    <name evidence="2" type="ORF">NMOB1V02_LOCUS10167</name>
</gene>
<feature type="domain" description="Apple" evidence="1">
    <location>
        <begin position="27"/>
        <end position="50"/>
    </location>
</feature>
<proteinExistence type="predicted"/>